<dbReference type="RefSeq" id="WP_381536549.1">
    <property type="nucleotide sequence ID" value="NZ_JBHUGI010000015.1"/>
</dbReference>
<evidence type="ECO:0000313" key="2">
    <source>
        <dbReference type="EMBL" id="MFD1927783.1"/>
    </source>
</evidence>
<proteinExistence type="predicted"/>
<dbReference type="Proteomes" id="UP001597218">
    <property type="component" value="Unassembled WGS sequence"/>
</dbReference>
<accession>A0ABW4SEG1</accession>
<keyword evidence="1" id="KW-0472">Membrane</keyword>
<protein>
    <submittedName>
        <fullName evidence="2">Uncharacterized protein</fullName>
    </submittedName>
</protein>
<organism evidence="2 3">
    <name type="scientific">Sporosarcina siberiensis</name>
    <dbReference type="NCBI Taxonomy" id="1365606"/>
    <lineage>
        <taxon>Bacteria</taxon>
        <taxon>Bacillati</taxon>
        <taxon>Bacillota</taxon>
        <taxon>Bacilli</taxon>
        <taxon>Bacillales</taxon>
        <taxon>Caryophanaceae</taxon>
        <taxon>Sporosarcina</taxon>
    </lineage>
</organism>
<sequence>MTNYYYIASDKKLEDGNAYIRLLRVIAMKKKDTRMILSASVLVGIVAVLSDYIFPSVSQTIKTFIIGLAGLVGALIGPKLFLDKDYNNKK</sequence>
<evidence type="ECO:0000313" key="3">
    <source>
        <dbReference type="Proteomes" id="UP001597218"/>
    </source>
</evidence>
<keyword evidence="1" id="KW-1133">Transmembrane helix</keyword>
<reference evidence="3" key="1">
    <citation type="journal article" date="2019" name="Int. J. Syst. Evol. Microbiol.">
        <title>The Global Catalogue of Microorganisms (GCM) 10K type strain sequencing project: providing services to taxonomists for standard genome sequencing and annotation.</title>
        <authorList>
            <consortium name="The Broad Institute Genomics Platform"/>
            <consortium name="The Broad Institute Genome Sequencing Center for Infectious Disease"/>
            <person name="Wu L."/>
            <person name="Ma J."/>
        </authorList>
    </citation>
    <scope>NUCLEOTIDE SEQUENCE [LARGE SCALE GENOMIC DNA]</scope>
    <source>
        <strain evidence="3">CGMCC 4.7177</strain>
    </source>
</reference>
<dbReference type="EMBL" id="JBHUGI010000015">
    <property type="protein sequence ID" value="MFD1927783.1"/>
    <property type="molecule type" value="Genomic_DNA"/>
</dbReference>
<name>A0ABW4SEG1_9BACL</name>
<comment type="caution">
    <text evidence="2">The sequence shown here is derived from an EMBL/GenBank/DDBJ whole genome shotgun (WGS) entry which is preliminary data.</text>
</comment>
<feature type="transmembrane region" description="Helical" evidence="1">
    <location>
        <begin position="35"/>
        <end position="54"/>
    </location>
</feature>
<feature type="transmembrane region" description="Helical" evidence="1">
    <location>
        <begin position="60"/>
        <end position="82"/>
    </location>
</feature>
<gene>
    <name evidence="2" type="ORF">ACFSFY_06870</name>
</gene>
<keyword evidence="3" id="KW-1185">Reference proteome</keyword>
<keyword evidence="1" id="KW-0812">Transmembrane</keyword>
<evidence type="ECO:0000256" key="1">
    <source>
        <dbReference type="SAM" id="Phobius"/>
    </source>
</evidence>